<accession>A0A521EKU5</accession>
<dbReference type="AlphaFoldDB" id="A0A521EKU5"/>
<name>A0A521EKU5_9BACT</name>
<evidence type="ECO:0000313" key="1">
    <source>
        <dbReference type="EMBL" id="SMO84538.1"/>
    </source>
</evidence>
<dbReference type="Pfam" id="PF13366">
    <property type="entry name" value="PDDEXK_3"/>
    <property type="match status" value="1"/>
</dbReference>
<dbReference type="EMBL" id="FXTP01000012">
    <property type="protein sequence ID" value="SMO84538.1"/>
    <property type="molecule type" value="Genomic_DNA"/>
</dbReference>
<evidence type="ECO:0000313" key="2">
    <source>
        <dbReference type="Proteomes" id="UP000317557"/>
    </source>
</evidence>
<keyword evidence="2" id="KW-1185">Reference proteome</keyword>
<organism evidence="1 2">
    <name type="scientific">Gracilimonas mengyeensis</name>
    <dbReference type="NCBI Taxonomy" id="1302730"/>
    <lineage>
        <taxon>Bacteria</taxon>
        <taxon>Pseudomonadati</taxon>
        <taxon>Balneolota</taxon>
        <taxon>Balneolia</taxon>
        <taxon>Balneolales</taxon>
        <taxon>Balneolaceae</taxon>
        <taxon>Gracilimonas</taxon>
    </lineage>
</organism>
<sequence>MEVYEECIYSNSESWIKRIKGYTRICYKSVKSNNPYNQRFNPCKKSRFQLLSAKRITFRGGEVIMNTNLKYHDITEKIIGASFEVHKFLGNGFQEVIYQRALAYELTKLNVDFGREIEQPIYYRDLDEPIGTRRADFVVDGKVLVEIKAIKELEDVHLAQALNYLKAYKIEVGLLINFGSKSLSFKRLILT</sequence>
<gene>
    <name evidence="1" type="ORF">SAMN06265219_112116</name>
</gene>
<dbReference type="Proteomes" id="UP000317557">
    <property type="component" value="Unassembled WGS sequence"/>
</dbReference>
<proteinExistence type="predicted"/>
<protein>
    <submittedName>
        <fullName evidence="1">GxxExxY protein</fullName>
    </submittedName>
</protein>
<reference evidence="1 2" key="1">
    <citation type="submission" date="2017-05" db="EMBL/GenBank/DDBJ databases">
        <authorList>
            <person name="Varghese N."/>
            <person name="Submissions S."/>
        </authorList>
    </citation>
    <scope>NUCLEOTIDE SEQUENCE [LARGE SCALE GENOMIC DNA]</scope>
    <source>
        <strain evidence="1 2">DSM 21985</strain>
    </source>
</reference>
<dbReference type="NCBIfam" id="TIGR04256">
    <property type="entry name" value="GxxExxY"/>
    <property type="match status" value="1"/>
</dbReference>
<dbReference type="InterPro" id="IPR026350">
    <property type="entry name" value="GxxExxY"/>
</dbReference>